<dbReference type="InterPro" id="IPR037219">
    <property type="entry name" value="Peptidase_M41-like"/>
</dbReference>
<dbReference type="PANTHER" id="PTHR23076">
    <property type="entry name" value="METALLOPROTEASE M41 FTSH"/>
    <property type="match status" value="1"/>
</dbReference>
<keyword evidence="2" id="KW-0378">Hydrolase</keyword>
<organism evidence="2 3">
    <name type="scientific">Hoeflea phototrophica (strain DSM 17068 / NCIMB 14078 / DFL-43)</name>
    <dbReference type="NCBI Taxonomy" id="411684"/>
    <lineage>
        <taxon>Bacteria</taxon>
        <taxon>Pseudomonadati</taxon>
        <taxon>Pseudomonadota</taxon>
        <taxon>Alphaproteobacteria</taxon>
        <taxon>Hyphomicrobiales</taxon>
        <taxon>Rhizobiaceae</taxon>
        <taxon>Hoeflea</taxon>
    </lineage>
</organism>
<proteinExistence type="predicted"/>
<dbReference type="GO" id="GO:0004176">
    <property type="term" value="F:ATP-dependent peptidase activity"/>
    <property type="evidence" value="ECO:0007669"/>
    <property type="project" value="InterPro"/>
</dbReference>
<dbReference type="Gene3D" id="1.20.58.760">
    <property type="entry name" value="Peptidase M41"/>
    <property type="match status" value="1"/>
</dbReference>
<dbReference type="HOGENOM" id="CLU_1026283_0_0_5"/>
<dbReference type="AlphaFoldDB" id="A9CZZ5"/>
<dbReference type="SUPFAM" id="SSF140990">
    <property type="entry name" value="FtsH protease domain-like"/>
    <property type="match status" value="1"/>
</dbReference>
<gene>
    <name evidence="2" type="ORF">HPDFL43_01775</name>
</gene>
<dbReference type="EMBL" id="ABIA03000002">
    <property type="protein sequence ID" value="EDQ34886.1"/>
    <property type="molecule type" value="Genomic_DNA"/>
</dbReference>
<keyword evidence="3" id="KW-1185">Reference proteome</keyword>
<dbReference type="Gene3D" id="1.10.8.60">
    <property type="match status" value="1"/>
</dbReference>
<reference evidence="2 3" key="1">
    <citation type="submission" date="2007-10" db="EMBL/GenBank/DDBJ databases">
        <authorList>
            <person name="Wagner-Dobler I."/>
            <person name="Ferriera S."/>
            <person name="Johnson J."/>
            <person name="Kravitz S."/>
            <person name="Beeson K."/>
            <person name="Sutton G."/>
            <person name="Rogers Y.-H."/>
            <person name="Friedman R."/>
            <person name="Frazier M."/>
            <person name="Venter J.C."/>
        </authorList>
    </citation>
    <scope>NUCLEOTIDE SEQUENCE [LARGE SCALE GENOMIC DNA]</scope>
    <source>
        <strain evidence="2 3">DFL-43</strain>
    </source>
</reference>
<feature type="domain" description="Peptidase M41" evidence="1">
    <location>
        <begin position="75"/>
        <end position="241"/>
    </location>
</feature>
<dbReference type="Pfam" id="PF01434">
    <property type="entry name" value="Peptidase_M41"/>
    <property type="match status" value="1"/>
</dbReference>
<keyword evidence="2" id="KW-0645">Protease</keyword>
<dbReference type="GO" id="GO:0030163">
    <property type="term" value="P:protein catabolic process"/>
    <property type="evidence" value="ECO:0007669"/>
    <property type="project" value="TreeGrafter"/>
</dbReference>
<accession>A9CZZ5</accession>
<protein>
    <submittedName>
        <fullName evidence="2">ATP-dependent Zn protease</fullName>
    </submittedName>
</protein>
<dbReference type="GO" id="GO:0004222">
    <property type="term" value="F:metalloendopeptidase activity"/>
    <property type="evidence" value="ECO:0007669"/>
    <property type="project" value="InterPro"/>
</dbReference>
<dbReference type="STRING" id="411684.HPDFL43_01775"/>
<sequence>MANSDISIDTAQVMNVKLKTLALAVAGRTGADIERLIREARQKARRERRPLSYDDIETALTAGQAAMPPDLVWRIAIHECGHALAYELSGIADVQTVSIGFGNGGFVESRRKEGIIENEAWLDQFLTCILAGRAAEKLVFGDTVMGSGGNELSDLARATKLATDAEAACGFGKTEPLLYRSVQDQPSILSIDRQLAQQVHARLEAAEHRATELLSRNRVALLALATRLAQAKVLDGSEVKALLSAEATAAAENPDNITP</sequence>
<dbReference type="PANTHER" id="PTHR23076:SF97">
    <property type="entry name" value="ATP-DEPENDENT ZINC METALLOPROTEASE YME1L1"/>
    <property type="match status" value="1"/>
</dbReference>
<dbReference type="RefSeq" id="WP_007196147.1">
    <property type="nucleotide sequence ID" value="NZ_CM002917.1"/>
</dbReference>
<dbReference type="GO" id="GO:0006508">
    <property type="term" value="P:proteolysis"/>
    <property type="evidence" value="ECO:0007669"/>
    <property type="project" value="UniProtKB-KW"/>
</dbReference>
<dbReference type="GO" id="GO:0005886">
    <property type="term" value="C:plasma membrane"/>
    <property type="evidence" value="ECO:0007669"/>
    <property type="project" value="TreeGrafter"/>
</dbReference>
<name>A9CZZ5_HOEPD</name>
<dbReference type="GO" id="GO:0005524">
    <property type="term" value="F:ATP binding"/>
    <property type="evidence" value="ECO:0007669"/>
    <property type="project" value="InterPro"/>
</dbReference>
<dbReference type="Proteomes" id="UP000004291">
    <property type="component" value="Chromosome"/>
</dbReference>
<dbReference type="eggNOG" id="COG0465">
    <property type="taxonomic scope" value="Bacteria"/>
</dbReference>
<dbReference type="InterPro" id="IPR000642">
    <property type="entry name" value="Peptidase_M41"/>
</dbReference>
<evidence type="ECO:0000313" key="3">
    <source>
        <dbReference type="Proteomes" id="UP000004291"/>
    </source>
</evidence>
<evidence type="ECO:0000313" key="2">
    <source>
        <dbReference type="EMBL" id="EDQ34886.1"/>
    </source>
</evidence>
<comment type="caution">
    <text evidence="2">The sequence shown here is derived from an EMBL/GenBank/DDBJ whole genome shotgun (WGS) entry which is preliminary data.</text>
</comment>
<reference evidence="2 3" key="2">
    <citation type="submission" date="2012-06" db="EMBL/GenBank/DDBJ databases">
        <authorList>
            <person name="Fiebig A."/>
        </authorList>
    </citation>
    <scope>NUCLEOTIDE SEQUENCE [LARGE SCALE GENOMIC DNA]</scope>
    <source>
        <strain evidence="2 3">DFL-43</strain>
    </source>
</reference>
<evidence type="ECO:0000259" key="1">
    <source>
        <dbReference type="Pfam" id="PF01434"/>
    </source>
</evidence>